<gene>
    <name evidence="8" type="ORF">OSB1V03_LOCUS22440</name>
</gene>
<sequence length="106" mass="11984">MFVKHIIKLTLILWAVSLWAPPLCQCYTGVADEVRQLSGLTFPINYRHYSGYLNATDDRHLHYWFFESQSSPKSDPVVLWLNGGPGCSSVLGALTNKVHCTWTRTG</sequence>
<keyword evidence="4 7" id="KW-0732">Signal</keyword>
<dbReference type="Gene3D" id="3.40.50.1820">
    <property type="entry name" value="alpha/beta hydrolase"/>
    <property type="match status" value="1"/>
</dbReference>
<feature type="non-terminal residue" evidence="8">
    <location>
        <position position="106"/>
    </location>
</feature>
<keyword evidence="9" id="KW-1185">Reference proteome</keyword>
<evidence type="ECO:0008006" key="10">
    <source>
        <dbReference type="Google" id="ProtNLM"/>
    </source>
</evidence>
<dbReference type="SUPFAM" id="SSF53474">
    <property type="entry name" value="alpha/beta-Hydrolases"/>
    <property type="match status" value="1"/>
</dbReference>
<dbReference type="PANTHER" id="PTHR11802:SF3">
    <property type="entry name" value="RETINOID-INDUCIBLE SERINE CARBOXYPEPTIDASE"/>
    <property type="match status" value="1"/>
</dbReference>
<evidence type="ECO:0000313" key="9">
    <source>
        <dbReference type="Proteomes" id="UP000759131"/>
    </source>
</evidence>
<keyword evidence="5" id="KW-0378">Hydrolase</keyword>
<dbReference type="InterPro" id="IPR029058">
    <property type="entry name" value="AB_hydrolase_fold"/>
</dbReference>
<dbReference type="OrthoDB" id="6512874at2759"/>
<evidence type="ECO:0000256" key="5">
    <source>
        <dbReference type="ARBA" id="ARBA00022801"/>
    </source>
</evidence>
<evidence type="ECO:0000256" key="6">
    <source>
        <dbReference type="ARBA" id="ARBA00023180"/>
    </source>
</evidence>
<accession>A0A7R9LX26</accession>
<dbReference type="AlphaFoldDB" id="A0A7R9LX26"/>
<dbReference type="EMBL" id="CAJPIZ010047940">
    <property type="protein sequence ID" value="CAG2122494.1"/>
    <property type="molecule type" value="Genomic_DNA"/>
</dbReference>
<reference evidence="8" key="1">
    <citation type="submission" date="2020-11" db="EMBL/GenBank/DDBJ databases">
        <authorList>
            <person name="Tran Van P."/>
        </authorList>
    </citation>
    <scope>NUCLEOTIDE SEQUENCE</scope>
</reference>
<evidence type="ECO:0000256" key="7">
    <source>
        <dbReference type="SAM" id="SignalP"/>
    </source>
</evidence>
<protein>
    <recommendedName>
        <fullName evidence="10">Serine carboxypeptidase</fullName>
    </recommendedName>
</protein>
<dbReference type="GO" id="GO:0004185">
    <property type="term" value="F:serine-type carboxypeptidase activity"/>
    <property type="evidence" value="ECO:0007669"/>
    <property type="project" value="InterPro"/>
</dbReference>
<dbReference type="GO" id="GO:0006508">
    <property type="term" value="P:proteolysis"/>
    <property type="evidence" value="ECO:0007669"/>
    <property type="project" value="UniProtKB-KW"/>
</dbReference>
<proteinExistence type="inferred from homology"/>
<evidence type="ECO:0000256" key="2">
    <source>
        <dbReference type="ARBA" id="ARBA00022645"/>
    </source>
</evidence>
<feature type="signal peptide" evidence="7">
    <location>
        <begin position="1"/>
        <end position="26"/>
    </location>
</feature>
<dbReference type="Proteomes" id="UP000759131">
    <property type="component" value="Unassembled WGS sequence"/>
</dbReference>
<evidence type="ECO:0000256" key="4">
    <source>
        <dbReference type="ARBA" id="ARBA00022729"/>
    </source>
</evidence>
<evidence type="ECO:0000256" key="1">
    <source>
        <dbReference type="ARBA" id="ARBA00009431"/>
    </source>
</evidence>
<organism evidence="8">
    <name type="scientific">Medioppia subpectinata</name>
    <dbReference type="NCBI Taxonomy" id="1979941"/>
    <lineage>
        <taxon>Eukaryota</taxon>
        <taxon>Metazoa</taxon>
        <taxon>Ecdysozoa</taxon>
        <taxon>Arthropoda</taxon>
        <taxon>Chelicerata</taxon>
        <taxon>Arachnida</taxon>
        <taxon>Acari</taxon>
        <taxon>Acariformes</taxon>
        <taxon>Sarcoptiformes</taxon>
        <taxon>Oribatida</taxon>
        <taxon>Brachypylina</taxon>
        <taxon>Oppioidea</taxon>
        <taxon>Oppiidae</taxon>
        <taxon>Medioppia</taxon>
    </lineage>
</organism>
<comment type="similarity">
    <text evidence="1">Belongs to the peptidase S10 family.</text>
</comment>
<dbReference type="EMBL" id="OC902515">
    <property type="protein sequence ID" value="CAD7649544.1"/>
    <property type="molecule type" value="Genomic_DNA"/>
</dbReference>
<dbReference type="Pfam" id="PF00450">
    <property type="entry name" value="Peptidase_S10"/>
    <property type="match status" value="1"/>
</dbReference>
<keyword evidence="3" id="KW-0645">Protease</keyword>
<keyword evidence="6" id="KW-0325">Glycoprotein</keyword>
<evidence type="ECO:0000313" key="8">
    <source>
        <dbReference type="EMBL" id="CAD7649544.1"/>
    </source>
</evidence>
<evidence type="ECO:0000256" key="3">
    <source>
        <dbReference type="ARBA" id="ARBA00022670"/>
    </source>
</evidence>
<keyword evidence="2" id="KW-0121">Carboxypeptidase</keyword>
<dbReference type="InterPro" id="IPR001563">
    <property type="entry name" value="Peptidase_S10"/>
</dbReference>
<dbReference type="PANTHER" id="PTHR11802">
    <property type="entry name" value="SERINE PROTEASE FAMILY S10 SERINE CARBOXYPEPTIDASE"/>
    <property type="match status" value="1"/>
</dbReference>
<name>A0A7R9LX26_9ACAR</name>
<feature type="chain" id="PRO_5036211369" description="Serine carboxypeptidase" evidence="7">
    <location>
        <begin position="27"/>
        <end position="106"/>
    </location>
</feature>